<name>A0A7N0VDS6_KALFE</name>
<dbReference type="Pfam" id="PF25821">
    <property type="entry name" value="DUF7950"/>
    <property type="match status" value="1"/>
</dbReference>
<dbReference type="Proteomes" id="UP000594263">
    <property type="component" value="Unplaced"/>
</dbReference>
<sequence>MDGRGGCCIARYAGGGGYEDAKKMERVMLKFRPIAPKPATGGSVFGSSSSDNNNSNKTSSGETTTYVKAGRGKRKYNASGARRACGGGRKRVRASPEENDSKRLVDIETSRDTTTVVTLPLLPESPTEIKTPTSRYVPPAPIWLSFNSPTTTTAVPGNNNSVARMNAISHHSYQNHQVAAGGVKVLGVVGSGVTVECVTEMWVSGEGLGRTDEERVRILNHDTCPGFISDAQNRVTWTNRAYRKMVVGEEEGGDVVVWLAMKERVPVSYPAFTCRVRVQNTCTKEIKILPCDVWRMDGGGFAWRLDVKAALSLGR</sequence>
<dbReference type="InterPro" id="IPR057710">
    <property type="entry name" value="DUF7950"/>
</dbReference>
<feature type="region of interest" description="Disordered" evidence="1">
    <location>
        <begin position="35"/>
        <end position="100"/>
    </location>
</feature>
<feature type="compositionally biased region" description="Low complexity" evidence="1">
    <location>
        <begin position="41"/>
        <end position="61"/>
    </location>
</feature>
<protein>
    <recommendedName>
        <fullName evidence="2">DUF7950 domain-containing protein</fullName>
    </recommendedName>
</protein>
<evidence type="ECO:0000313" key="3">
    <source>
        <dbReference type="EnsemblPlants" id="Kaladp0674s0024.1.v1.1.CDS.1"/>
    </source>
</evidence>
<proteinExistence type="predicted"/>
<organism evidence="3 4">
    <name type="scientific">Kalanchoe fedtschenkoi</name>
    <name type="common">Lavender scallops</name>
    <name type="synonym">South American air plant</name>
    <dbReference type="NCBI Taxonomy" id="63787"/>
    <lineage>
        <taxon>Eukaryota</taxon>
        <taxon>Viridiplantae</taxon>
        <taxon>Streptophyta</taxon>
        <taxon>Embryophyta</taxon>
        <taxon>Tracheophyta</taxon>
        <taxon>Spermatophyta</taxon>
        <taxon>Magnoliopsida</taxon>
        <taxon>eudicotyledons</taxon>
        <taxon>Gunneridae</taxon>
        <taxon>Pentapetalae</taxon>
        <taxon>Saxifragales</taxon>
        <taxon>Crassulaceae</taxon>
        <taxon>Kalanchoe</taxon>
    </lineage>
</organism>
<dbReference type="Gramene" id="Kaladp0674s0024.1.v1.1">
    <property type="protein sequence ID" value="Kaladp0674s0024.1.v1.1.CDS.1"/>
    <property type="gene ID" value="Kaladp0674s0024.v1.1"/>
</dbReference>
<evidence type="ECO:0000256" key="1">
    <source>
        <dbReference type="SAM" id="MobiDB-lite"/>
    </source>
</evidence>
<accession>A0A7N0VDS6</accession>
<dbReference type="EnsemblPlants" id="Kaladp0674s0024.1.v1.1">
    <property type="protein sequence ID" value="Kaladp0674s0024.1.v1.1.CDS.1"/>
    <property type="gene ID" value="Kaladp0674s0024.v1.1"/>
</dbReference>
<keyword evidence="4" id="KW-1185">Reference proteome</keyword>
<dbReference type="OMA" id="LWLSFNG"/>
<evidence type="ECO:0000313" key="4">
    <source>
        <dbReference type="Proteomes" id="UP000594263"/>
    </source>
</evidence>
<dbReference type="PANTHER" id="PTHR33595">
    <property type="entry name" value="VON WILLEBRAND FACTOR A DOMAIN PROTEIN"/>
    <property type="match status" value="1"/>
</dbReference>
<reference evidence="3" key="1">
    <citation type="submission" date="2021-01" db="UniProtKB">
        <authorList>
            <consortium name="EnsemblPlants"/>
        </authorList>
    </citation>
    <scope>IDENTIFICATION</scope>
</reference>
<dbReference type="PANTHER" id="PTHR33595:SF7">
    <property type="entry name" value="OS12G0242500 PROTEIN"/>
    <property type="match status" value="1"/>
</dbReference>
<dbReference type="AlphaFoldDB" id="A0A7N0VDS6"/>
<feature type="domain" description="DUF7950" evidence="2">
    <location>
        <begin position="190"/>
        <end position="312"/>
    </location>
</feature>
<evidence type="ECO:0000259" key="2">
    <source>
        <dbReference type="Pfam" id="PF25821"/>
    </source>
</evidence>